<accession>A0A0M3JKK4</accession>
<keyword evidence="3" id="KW-1185">Reference proteome</keyword>
<reference evidence="4" key="1">
    <citation type="submission" date="2017-02" db="UniProtKB">
        <authorList>
            <consortium name="WormBaseParasite"/>
        </authorList>
    </citation>
    <scope>IDENTIFICATION</scope>
</reference>
<proteinExistence type="predicted"/>
<protein>
    <submittedName>
        <fullName evidence="4">FAD_binding_3 domain-containing protein</fullName>
    </submittedName>
</protein>
<evidence type="ECO:0000259" key="1">
    <source>
        <dbReference type="Pfam" id="PF01494"/>
    </source>
</evidence>
<dbReference type="AlphaFoldDB" id="A0A0M3JKK4"/>
<name>A0A0M3JKK4_ANISI</name>
<dbReference type="PANTHER" id="PTHR43876">
    <property type="entry name" value="UBIQUINONE BIOSYNTHESIS MONOOXYGENASE COQ6, MITOCHONDRIAL"/>
    <property type="match status" value="1"/>
</dbReference>
<feature type="domain" description="FAD-binding" evidence="1">
    <location>
        <begin position="49"/>
        <end position="104"/>
    </location>
</feature>
<dbReference type="GO" id="GO:0005739">
    <property type="term" value="C:mitochondrion"/>
    <property type="evidence" value="ECO:0007669"/>
    <property type="project" value="TreeGrafter"/>
</dbReference>
<dbReference type="PRINTS" id="PR00420">
    <property type="entry name" value="RNGMNOXGNASE"/>
</dbReference>
<dbReference type="EMBL" id="UYRR01020308">
    <property type="protein sequence ID" value="VDK30430.1"/>
    <property type="molecule type" value="Genomic_DNA"/>
</dbReference>
<dbReference type="WBParaSite" id="ASIM_0000817801-mRNA-1">
    <property type="protein sequence ID" value="ASIM_0000817801-mRNA-1"/>
    <property type="gene ID" value="ASIM_0000817801"/>
</dbReference>
<dbReference type="Proteomes" id="UP000267096">
    <property type="component" value="Unassembled WGS sequence"/>
</dbReference>
<dbReference type="SUPFAM" id="SSF51905">
    <property type="entry name" value="FAD/NAD(P)-binding domain"/>
    <property type="match status" value="1"/>
</dbReference>
<dbReference type="PROSITE" id="PS01304">
    <property type="entry name" value="UBIH"/>
    <property type="match status" value="1"/>
</dbReference>
<evidence type="ECO:0000313" key="4">
    <source>
        <dbReference type="WBParaSite" id="ASIM_0000817801-mRNA-1"/>
    </source>
</evidence>
<gene>
    <name evidence="2" type="ORF">ASIM_LOCUS7946</name>
</gene>
<organism evidence="4">
    <name type="scientific">Anisakis simplex</name>
    <name type="common">Herring worm</name>
    <dbReference type="NCBI Taxonomy" id="6269"/>
    <lineage>
        <taxon>Eukaryota</taxon>
        <taxon>Metazoa</taxon>
        <taxon>Ecdysozoa</taxon>
        <taxon>Nematoda</taxon>
        <taxon>Chromadorea</taxon>
        <taxon>Rhabditida</taxon>
        <taxon>Spirurina</taxon>
        <taxon>Ascaridomorpha</taxon>
        <taxon>Ascaridoidea</taxon>
        <taxon>Anisakidae</taxon>
        <taxon>Anisakis</taxon>
        <taxon>Anisakis simplex complex</taxon>
    </lineage>
</organism>
<evidence type="ECO:0000313" key="3">
    <source>
        <dbReference type="Proteomes" id="UP000267096"/>
    </source>
</evidence>
<sequence>TTGTSQNALTNNAIDLVDCILNGICGTEPSKPPVPPRVLSLQSDTRAAFPLGFGHTHSYVGTRVALIGDAAHRIHPLAGQGVNLGYSDVKTLTKCLEKAVRDGADLGEFSCIQAENDLTVNVFELGVFMKTVNIN</sequence>
<dbReference type="Pfam" id="PF01494">
    <property type="entry name" value="FAD_binding_3"/>
    <property type="match status" value="1"/>
</dbReference>
<evidence type="ECO:0000313" key="2">
    <source>
        <dbReference type="EMBL" id="VDK30430.1"/>
    </source>
</evidence>
<dbReference type="InterPro" id="IPR002938">
    <property type="entry name" value="FAD-bd"/>
</dbReference>
<dbReference type="OrthoDB" id="683240at2759"/>
<dbReference type="InterPro" id="IPR018168">
    <property type="entry name" value="Ubi_Hdrlase_CS"/>
</dbReference>
<dbReference type="InterPro" id="IPR036188">
    <property type="entry name" value="FAD/NAD-bd_sf"/>
</dbReference>
<dbReference type="InterPro" id="IPR051205">
    <property type="entry name" value="UbiH/COQ6_monooxygenase"/>
</dbReference>
<dbReference type="GO" id="GO:0071949">
    <property type="term" value="F:FAD binding"/>
    <property type="evidence" value="ECO:0007669"/>
    <property type="project" value="InterPro"/>
</dbReference>
<dbReference type="PANTHER" id="PTHR43876:SF7">
    <property type="entry name" value="UBIQUINONE BIOSYNTHESIS MONOOXYGENASE COQ6, MITOCHONDRIAL"/>
    <property type="match status" value="1"/>
</dbReference>
<dbReference type="Gene3D" id="3.50.50.60">
    <property type="entry name" value="FAD/NAD(P)-binding domain"/>
    <property type="match status" value="1"/>
</dbReference>
<reference evidence="2 3" key="2">
    <citation type="submission" date="2018-11" db="EMBL/GenBank/DDBJ databases">
        <authorList>
            <consortium name="Pathogen Informatics"/>
        </authorList>
    </citation>
    <scope>NUCLEOTIDE SEQUENCE [LARGE SCALE GENOMIC DNA]</scope>
</reference>